<organism evidence="1 2">
    <name type="scientific">Spiroplasma diminutum CUAS-1</name>
    <dbReference type="NCBI Taxonomy" id="1276221"/>
    <lineage>
        <taxon>Bacteria</taxon>
        <taxon>Bacillati</taxon>
        <taxon>Mycoplasmatota</taxon>
        <taxon>Mollicutes</taxon>
        <taxon>Entomoplasmatales</taxon>
        <taxon>Spiroplasmataceae</taxon>
        <taxon>Spiroplasma</taxon>
    </lineage>
</organism>
<evidence type="ECO:0000313" key="2">
    <source>
        <dbReference type="Proteomes" id="UP000014983"/>
    </source>
</evidence>
<evidence type="ECO:0000313" key="1">
    <source>
        <dbReference type="EMBL" id="AGR42160.1"/>
    </source>
</evidence>
<dbReference type="STRING" id="1276221.SDIMI_v3c04560"/>
<protein>
    <submittedName>
        <fullName evidence="1">Uncharacterized protein</fullName>
    </submittedName>
</protein>
<name>S5MJL3_9MOLU</name>
<dbReference type="PATRIC" id="fig|1276221.3.peg.455"/>
<reference evidence="1 2" key="1">
    <citation type="journal article" date="2013" name="Genome Biol. Evol.">
        <title>Comparison of metabolic capacities and inference of gene content evolution in mosquito-associated Spiroplasma diminutum and S. taiwanense.</title>
        <authorList>
            <person name="Lo W.S."/>
            <person name="Ku C."/>
            <person name="Chen L.L."/>
            <person name="Chang T.H."/>
            <person name="Kuo C.H."/>
        </authorList>
    </citation>
    <scope>NUCLEOTIDE SEQUENCE [LARGE SCALE GENOMIC DNA]</scope>
    <source>
        <strain evidence="1">CUAS-1</strain>
    </source>
</reference>
<dbReference type="KEGG" id="sdi:SDIMI_v3c04560"/>
<dbReference type="EMBL" id="CP005076">
    <property type="protein sequence ID" value="AGR42160.1"/>
    <property type="molecule type" value="Genomic_DNA"/>
</dbReference>
<dbReference type="RefSeq" id="WP_020836392.1">
    <property type="nucleotide sequence ID" value="NC_021833.1"/>
</dbReference>
<proteinExistence type="predicted"/>
<keyword evidence="2" id="KW-1185">Reference proteome</keyword>
<accession>S5MJL3</accession>
<dbReference type="HOGENOM" id="CLU_3276854_0_0_14"/>
<sequence length="41" mass="5250">MRARIEFNYIRFSKGERVLKVFYQFEERQVYKINWEDIISF</sequence>
<dbReference type="Proteomes" id="UP000014983">
    <property type="component" value="Chromosome"/>
</dbReference>
<dbReference type="InParanoid" id="S5MJL3"/>
<gene>
    <name evidence="1" type="ORF">SDIMI_v3c04560</name>
</gene>
<dbReference type="AlphaFoldDB" id="S5MJL3"/>